<organism evidence="1 2">
    <name type="scientific">Canavalia gladiata</name>
    <name type="common">Sword bean</name>
    <name type="synonym">Dolichos gladiatus</name>
    <dbReference type="NCBI Taxonomy" id="3824"/>
    <lineage>
        <taxon>Eukaryota</taxon>
        <taxon>Viridiplantae</taxon>
        <taxon>Streptophyta</taxon>
        <taxon>Embryophyta</taxon>
        <taxon>Tracheophyta</taxon>
        <taxon>Spermatophyta</taxon>
        <taxon>Magnoliopsida</taxon>
        <taxon>eudicotyledons</taxon>
        <taxon>Gunneridae</taxon>
        <taxon>Pentapetalae</taxon>
        <taxon>rosids</taxon>
        <taxon>fabids</taxon>
        <taxon>Fabales</taxon>
        <taxon>Fabaceae</taxon>
        <taxon>Papilionoideae</taxon>
        <taxon>50 kb inversion clade</taxon>
        <taxon>NPAAA clade</taxon>
        <taxon>indigoferoid/millettioid clade</taxon>
        <taxon>Phaseoleae</taxon>
        <taxon>Canavalia</taxon>
    </lineage>
</organism>
<keyword evidence="2" id="KW-1185">Reference proteome</keyword>
<reference evidence="1 2" key="1">
    <citation type="submission" date="2024-01" db="EMBL/GenBank/DDBJ databases">
        <title>The genomes of 5 underutilized Papilionoideae crops provide insights into root nodulation and disease resistanc.</title>
        <authorList>
            <person name="Jiang F."/>
        </authorList>
    </citation>
    <scope>NUCLEOTIDE SEQUENCE [LARGE SCALE GENOMIC DNA]</scope>
    <source>
        <strain evidence="1">LVBAO_FW01</strain>
        <tissue evidence="1">Leaves</tissue>
    </source>
</reference>
<dbReference type="AlphaFoldDB" id="A0AAN9KU82"/>
<name>A0AAN9KU82_CANGL</name>
<evidence type="ECO:0000313" key="1">
    <source>
        <dbReference type="EMBL" id="KAK7323697.1"/>
    </source>
</evidence>
<dbReference type="EMBL" id="JAYMYQ010000006">
    <property type="protein sequence ID" value="KAK7323697.1"/>
    <property type="molecule type" value="Genomic_DNA"/>
</dbReference>
<protein>
    <submittedName>
        <fullName evidence="1">Uncharacterized protein</fullName>
    </submittedName>
</protein>
<evidence type="ECO:0000313" key="2">
    <source>
        <dbReference type="Proteomes" id="UP001367508"/>
    </source>
</evidence>
<dbReference type="Proteomes" id="UP001367508">
    <property type="component" value="Unassembled WGS sequence"/>
</dbReference>
<proteinExistence type="predicted"/>
<sequence>MCPIITQAQANRLKPCYNTPLFLNMLTVSHASRGIGFTYLNVRSIHANQIYRSHSDWSYMRSTYVNTEARPIRIEMMHKHFESIPRGLLDEYTLPADFKHSISSQVDH</sequence>
<comment type="caution">
    <text evidence="1">The sequence shown here is derived from an EMBL/GenBank/DDBJ whole genome shotgun (WGS) entry which is preliminary data.</text>
</comment>
<accession>A0AAN9KU82</accession>
<gene>
    <name evidence="1" type="ORF">VNO77_27185</name>
</gene>